<dbReference type="CDD" id="cd07018">
    <property type="entry name" value="S49_SppA_67K_type"/>
    <property type="match status" value="1"/>
</dbReference>
<feature type="active site" description="Nucleophile" evidence="7">
    <location>
        <position position="368"/>
    </location>
</feature>
<evidence type="ECO:0000256" key="1">
    <source>
        <dbReference type="ARBA" id="ARBA00004370"/>
    </source>
</evidence>
<dbReference type="InterPro" id="IPR029045">
    <property type="entry name" value="ClpP/crotonase-like_dom_sf"/>
</dbReference>
<comment type="subcellular location">
    <subcellularLocation>
        <location evidence="1">Membrane</location>
    </subcellularLocation>
</comment>
<gene>
    <name evidence="9" type="ORF">AVDCRST_MAG25-1195</name>
</gene>
<reference evidence="9" key="1">
    <citation type="submission" date="2020-02" db="EMBL/GenBank/DDBJ databases">
        <authorList>
            <person name="Meier V. D."/>
        </authorList>
    </citation>
    <scope>NUCLEOTIDE SEQUENCE</scope>
    <source>
        <strain evidence="9">AVDCRST_MAG25</strain>
    </source>
</reference>
<dbReference type="NCBIfam" id="TIGR00706">
    <property type="entry name" value="SppA_dom"/>
    <property type="match status" value="1"/>
</dbReference>
<evidence type="ECO:0000256" key="4">
    <source>
        <dbReference type="ARBA" id="ARBA00022801"/>
    </source>
</evidence>
<evidence type="ECO:0000313" key="9">
    <source>
        <dbReference type="EMBL" id="CAA9463542.1"/>
    </source>
</evidence>
<dbReference type="PANTHER" id="PTHR33209:SF1">
    <property type="entry name" value="PEPTIDASE S49 DOMAIN-CONTAINING PROTEIN"/>
    <property type="match status" value="1"/>
</dbReference>
<evidence type="ECO:0000256" key="6">
    <source>
        <dbReference type="ARBA" id="ARBA00023136"/>
    </source>
</evidence>
<dbReference type="SUPFAM" id="SSF52096">
    <property type="entry name" value="ClpP/crotonase"/>
    <property type="match status" value="2"/>
</dbReference>
<dbReference type="InterPro" id="IPR047272">
    <property type="entry name" value="S49_SppA_C"/>
</dbReference>
<keyword evidence="3 9" id="KW-0645">Protease</keyword>
<keyword evidence="4 9" id="KW-0378">Hydrolase</keyword>
<dbReference type="InterPro" id="IPR004635">
    <property type="entry name" value="Pept_S49_SppA"/>
</dbReference>
<dbReference type="AlphaFoldDB" id="A0A6J4RC57"/>
<evidence type="ECO:0000256" key="5">
    <source>
        <dbReference type="ARBA" id="ARBA00022825"/>
    </source>
</evidence>
<dbReference type="InterPro" id="IPR004634">
    <property type="entry name" value="Pept_S49_pIV"/>
</dbReference>
<keyword evidence="6" id="KW-0472">Membrane</keyword>
<evidence type="ECO:0000256" key="2">
    <source>
        <dbReference type="ARBA" id="ARBA00008683"/>
    </source>
</evidence>
<proteinExistence type="inferred from homology"/>
<dbReference type="GO" id="GO:0008236">
    <property type="term" value="F:serine-type peptidase activity"/>
    <property type="evidence" value="ECO:0007669"/>
    <property type="project" value="UniProtKB-KW"/>
</dbReference>
<sequence>MNAVVNLYRLLRNALVRAFRRPPDLVWISVSGGLPEFEPGRRGLLRRRLAPGSSGPSLEALRSRLDRILADGRPAGVILRVENLDAGWASLEELRREIERFRGRGKKVVAYLIDPGTRDYYLASAADEILATPLSTLNVVGISARVNFLKDALSRVGLRTEVVAVSPYKSAGDTLARSDFSEESREQVERLLDRRFGSLVAAISTGRKVSPEQARKLINAAPYTAAAAEAEGLLDGVAYEDELAGRLGEGGRRARLAEWSVARRALRVPYRRRSRKAVALVRVEGAITRGSSRKLPVPLPLIGKEQAGSDSVAAALRVAERNKRVGSVLLYVDSPGGDALASDLIWREVERLGHKKPVVVLMGNAAASGGYYVSAPAKYIVARENTVTGSIGVILTRPVATRLLGNLGVNPVSVERGARANLLDPRHEPTADELSVLRTQLTGVYGAFKDRVVEGRGLNPAALEELAGGRVWTGAEALEKGLVDEIGGFRTALEKAEGFAGAGGGEDTLLKITVPKNSRPSPGEPVREAVDAVTGAFADLKTPRTWALAPYDLGDDR</sequence>
<dbReference type="Gene3D" id="6.20.330.10">
    <property type="match status" value="1"/>
</dbReference>
<dbReference type="Pfam" id="PF01343">
    <property type="entry name" value="Peptidase_S49"/>
    <property type="match status" value="2"/>
</dbReference>
<evidence type="ECO:0000256" key="3">
    <source>
        <dbReference type="ARBA" id="ARBA00022670"/>
    </source>
</evidence>
<dbReference type="GO" id="GO:0016020">
    <property type="term" value="C:membrane"/>
    <property type="evidence" value="ECO:0007669"/>
    <property type="project" value="UniProtKB-SubCell"/>
</dbReference>
<dbReference type="GO" id="GO:0006465">
    <property type="term" value="P:signal peptide processing"/>
    <property type="evidence" value="ECO:0007669"/>
    <property type="project" value="InterPro"/>
</dbReference>
<name>A0A6J4RC57_9ACTN</name>
<organism evidence="9">
    <name type="scientific">uncultured Rubrobacteraceae bacterium</name>
    <dbReference type="NCBI Taxonomy" id="349277"/>
    <lineage>
        <taxon>Bacteria</taxon>
        <taxon>Bacillati</taxon>
        <taxon>Actinomycetota</taxon>
        <taxon>Rubrobacteria</taxon>
        <taxon>Rubrobacterales</taxon>
        <taxon>Rubrobacteraceae</taxon>
        <taxon>environmental samples</taxon>
    </lineage>
</organism>
<dbReference type="Gene3D" id="3.90.226.10">
    <property type="entry name" value="2-enoyl-CoA Hydratase, Chain A, domain 1"/>
    <property type="match status" value="3"/>
</dbReference>
<evidence type="ECO:0000259" key="8">
    <source>
        <dbReference type="Pfam" id="PF01343"/>
    </source>
</evidence>
<dbReference type="InterPro" id="IPR047217">
    <property type="entry name" value="S49_SppA_67K_type_N"/>
</dbReference>
<feature type="active site" description="Proton donor/acceptor" evidence="7">
    <location>
        <position position="169"/>
    </location>
</feature>
<dbReference type="EC" id="3.4.21.-" evidence="9"/>
<comment type="similarity">
    <text evidence="2">Belongs to the peptidase S49 family.</text>
</comment>
<protein>
    <submittedName>
        <fullName evidence="9">Protease IV</fullName>
        <ecNumber evidence="9">3.4.21.-</ecNumber>
    </submittedName>
</protein>
<dbReference type="CDD" id="cd07023">
    <property type="entry name" value="S49_Sppa_N_C"/>
    <property type="match status" value="1"/>
</dbReference>
<evidence type="ECO:0000256" key="7">
    <source>
        <dbReference type="PIRSR" id="PIRSR001217-1"/>
    </source>
</evidence>
<feature type="domain" description="Peptidase S49" evidence="8">
    <location>
        <begin position="353"/>
        <end position="497"/>
    </location>
</feature>
<feature type="domain" description="Peptidase S49" evidence="8">
    <location>
        <begin position="101"/>
        <end position="247"/>
    </location>
</feature>
<dbReference type="PANTHER" id="PTHR33209">
    <property type="entry name" value="PROTEASE 4"/>
    <property type="match status" value="1"/>
</dbReference>
<dbReference type="InterPro" id="IPR002142">
    <property type="entry name" value="Peptidase_S49"/>
</dbReference>
<dbReference type="PIRSF" id="PIRSF001217">
    <property type="entry name" value="Protease_4_SppA"/>
    <property type="match status" value="1"/>
</dbReference>
<keyword evidence="5" id="KW-0720">Serine protease</keyword>
<dbReference type="EMBL" id="CADCVI010000073">
    <property type="protein sequence ID" value="CAA9463542.1"/>
    <property type="molecule type" value="Genomic_DNA"/>
</dbReference>
<accession>A0A6J4RC57</accession>